<dbReference type="Pfam" id="PF00672">
    <property type="entry name" value="HAMP"/>
    <property type="match status" value="1"/>
</dbReference>
<dbReference type="EMBL" id="FWFV01000002">
    <property type="protein sequence ID" value="SLN24698.1"/>
    <property type="molecule type" value="Genomic_DNA"/>
</dbReference>
<dbReference type="Pfam" id="PF00015">
    <property type="entry name" value="MCPsignal"/>
    <property type="match status" value="1"/>
</dbReference>
<keyword evidence="6 10" id="KW-0472">Membrane</keyword>
<feature type="transmembrane region" description="Helical" evidence="10">
    <location>
        <begin position="12"/>
        <end position="31"/>
    </location>
</feature>
<evidence type="ECO:0000256" key="10">
    <source>
        <dbReference type="SAM" id="Phobius"/>
    </source>
</evidence>
<dbReference type="GO" id="GO:0007165">
    <property type="term" value="P:signal transduction"/>
    <property type="evidence" value="ECO:0007669"/>
    <property type="project" value="UniProtKB-KW"/>
</dbReference>
<dbReference type="GO" id="GO:0006935">
    <property type="term" value="P:chemotaxis"/>
    <property type="evidence" value="ECO:0007669"/>
    <property type="project" value="UniProtKB-KW"/>
</dbReference>
<dbReference type="InterPro" id="IPR004089">
    <property type="entry name" value="MCPsignal_dom"/>
</dbReference>
<evidence type="ECO:0000256" key="9">
    <source>
        <dbReference type="SAM" id="MobiDB-lite"/>
    </source>
</evidence>
<dbReference type="PANTHER" id="PTHR43531:SF11">
    <property type="entry name" value="METHYL-ACCEPTING CHEMOTAXIS PROTEIN 3"/>
    <property type="match status" value="1"/>
</dbReference>
<name>A0A1Y5RWT8_9RHOB</name>
<dbReference type="InterPro" id="IPR004090">
    <property type="entry name" value="Chemotax_Me-accpt_rcpt"/>
</dbReference>
<proteinExistence type="inferred from homology"/>
<comment type="similarity">
    <text evidence="7">Belongs to the methyl-accepting chemotaxis (MCP) protein family.</text>
</comment>
<evidence type="ECO:0000259" key="12">
    <source>
        <dbReference type="PROSITE" id="PS50885"/>
    </source>
</evidence>
<dbReference type="InterPro" id="IPR003660">
    <property type="entry name" value="HAMP_dom"/>
</dbReference>
<dbReference type="PRINTS" id="PR00260">
    <property type="entry name" value="CHEMTRNSDUCR"/>
</dbReference>
<feature type="region of interest" description="Disordered" evidence="9">
    <location>
        <begin position="286"/>
        <end position="323"/>
    </location>
</feature>
<feature type="domain" description="HAMP" evidence="12">
    <location>
        <begin position="207"/>
        <end position="260"/>
    </location>
</feature>
<evidence type="ECO:0000256" key="7">
    <source>
        <dbReference type="ARBA" id="ARBA00029447"/>
    </source>
</evidence>
<dbReference type="SMART" id="SM00304">
    <property type="entry name" value="HAMP"/>
    <property type="match status" value="2"/>
</dbReference>
<dbReference type="PROSITE" id="PS50885">
    <property type="entry name" value="HAMP"/>
    <property type="match status" value="2"/>
</dbReference>
<evidence type="ECO:0000313" key="13">
    <source>
        <dbReference type="EMBL" id="SLN24698.1"/>
    </source>
</evidence>
<dbReference type="SMART" id="SM01049">
    <property type="entry name" value="Cache_2"/>
    <property type="match status" value="1"/>
</dbReference>
<dbReference type="PANTHER" id="PTHR43531">
    <property type="entry name" value="PROTEIN ICFG"/>
    <property type="match status" value="1"/>
</dbReference>
<keyword evidence="8" id="KW-0807">Transducer</keyword>
<gene>
    <name evidence="13" type="primary">tar</name>
    <name evidence="13" type="ORF">PAM7066_00882</name>
</gene>
<sequence length="634" mass="68160">MTFTVTRKLQSIIALAAVLLIALFLSVLADMRRDAMQVYKEQVASLVEAAVGIADEYQQLAAAGEMSVAEAQARAKAAIGGISYDETNYIFVLDTKGVLIVHGYPSKIGTSLYDAQTEDGSYFGRELLAAGRAGGDYVSYEWPKSEGAEPTMKLSYAKSVAEWGWVVGTGTWTDTIGAAIRDTILKAAAFLALFLLLLGAAGWMIARSITNPLERLSSTVHDIRTGSIHDPVALADRPDEIGALARNVDGLRLSLVEKETLEADQERLRQKSEAERIARVEEDRRLAEERANEQTKAARRELEMQRAEKERRESEEAERVKHADEQARVVRAVASGLQDLASGKFHIRIEEAFPPAYERLRTDFNDAASTLAELIENVGDTTESMDGNIEEISTAATSLSQRTESTASTLETTAKALERLSISVNEASEGAGRADSLVKSASDTARTGQSVVDRTVDAIGEIAESSEEISKIIDLIDDISFQTNLLALNAGVEAARAGEAGRGFAVVASEVRALAQRSTEAARKIDTLISQSSQKVSSVVGMASEAGSALQSIVASVDDLAGQVGLIATSSAEQASELSGINSSMRQLEKATQQNVAMFEETAAATMALRNESRTLSDLVRQIDSKDQRSTRAA</sequence>
<dbReference type="Gene3D" id="1.10.8.500">
    <property type="entry name" value="HAMP domain in histidine kinase"/>
    <property type="match status" value="1"/>
</dbReference>
<dbReference type="STRING" id="315423.SAMN04488020_102399"/>
<dbReference type="InterPro" id="IPR051310">
    <property type="entry name" value="MCP_chemotaxis"/>
</dbReference>
<keyword evidence="2" id="KW-1003">Cell membrane</keyword>
<dbReference type="CDD" id="cd11386">
    <property type="entry name" value="MCP_signal"/>
    <property type="match status" value="1"/>
</dbReference>
<evidence type="ECO:0000256" key="2">
    <source>
        <dbReference type="ARBA" id="ARBA00022475"/>
    </source>
</evidence>
<feature type="domain" description="HAMP" evidence="12">
    <location>
        <begin position="324"/>
        <end position="376"/>
    </location>
</feature>
<protein>
    <submittedName>
        <fullName evidence="13">Methyl-accepting chemotaxis protein II</fullName>
    </submittedName>
</protein>
<reference evidence="13 14" key="1">
    <citation type="submission" date="2017-03" db="EMBL/GenBank/DDBJ databases">
        <authorList>
            <person name="Afonso C.L."/>
            <person name="Miller P.J."/>
            <person name="Scott M.A."/>
            <person name="Spackman E."/>
            <person name="Goraichik I."/>
            <person name="Dimitrov K.M."/>
            <person name="Suarez D.L."/>
            <person name="Swayne D.E."/>
        </authorList>
    </citation>
    <scope>NUCLEOTIDE SEQUENCE [LARGE SCALE GENOMIC DNA]</scope>
    <source>
        <strain evidence="13 14">CECT 7066</strain>
    </source>
</reference>
<dbReference type="SUPFAM" id="SSF158472">
    <property type="entry name" value="HAMP domain-like"/>
    <property type="match status" value="1"/>
</dbReference>
<evidence type="ECO:0000256" key="8">
    <source>
        <dbReference type="PROSITE-ProRule" id="PRU00284"/>
    </source>
</evidence>
<dbReference type="Gene3D" id="3.30.450.20">
    <property type="entry name" value="PAS domain"/>
    <property type="match status" value="1"/>
</dbReference>
<dbReference type="SUPFAM" id="SSF58104">
    <property type="entry name" value="Methyl-accepting chemotaxis protein (MCP) signaling domain"/>
    <property type="match status" value="1"/>
</dbReference>
<dbReference type="OrthoDB" id="8482111at2"/>
<evidence type="ECO:0000256" key="6">
    <source>
        <dbReference type="ARBA" id="ARBA00023136"/>
    </source>
</evidence>
<keyword evidence="14" id="KW-1185">Reference proteome</keyword>
<feature type="domain" description="Methyl-accepting transducer" evidence="11">
    <location>
        <begin position="381"/>
        <end position="610"/>
    </location>
</feature>
<evidence type="ECO:0000256" key="1">
    <source>
        <dbReference type="ARBA" id="ARBA00004651"/>
    </source>
</evidence>
<dbReference type="AlphaFoldDB" id="A0A1Y5RWT8"/>
<dbReference type="RefSeq" id="WP_085852918.1">
    <property type="nucleotide sequence ID" value="NZ_FOPF01000002.1"/>
</dbReference>
<dbReference type="GO" id="GO:0004888">
    <property type="term" value="F:transmembrane signaling receptor activity"/>
    <property type="evidence" value="ECO:0007669"/>
    <property type="project" value="InterPro"/>
</dbReference>
<accession>A0A1Y5RWT8</accession>
<dbReference type="Pfam" id="PF17200">
    <property type="entry name" value="sCache_2"/>
    <property type="match status" value="1"/>
</dbReference>
<keyword evidence="3" id="KW-0145">Chemotaxis</keyword>
<keyword evidence="4 10" id="KW-0812">Transmembrane</keyword>
<dbReference type="PROSITE" id="PS50111">
    <property type="entry name" value="CHEMOTAXIS_TRANSDUC_2"/>
    <property type="match status" value="1"/>
</dbReference>
<dbReference type="GO" id="GO:0005886">
    <property type="term" value="C:plasma membrane"/>
    <property type="evidence" value="ECO:0007669"/>
    <property type="project" value="UniProtKB-SubCell"/>
</dbReference>
<evidence type="ECO:0000313" key="14">
    <source>
        <dbReference type="Proteomes" id="UP000193870"/>
    </source>
</evidence>
<dbReference type="SMART" id="SM00283">
    <property type="entry name" value="MA"/>
    <property type="match status" value="1"/>
</dbReference>
<evidence type="ECO:0000256" key="3">
    <source>
        <dbReference type="ARBA" id="ARBA00022500"/>
    </source>
</evidence>
<evidence type="ECO:0000259" key="11">
    <source>
        <dbReference type="PROSITE" id="PS50111"/>
    </source>
</evidence>
<evidence type="ECO:0000256" key="5">
    <source>
        <dbReference type="ARBA" id="ARBA00022989"/>
    </source>
</evidence>
<dbReference type="Proteomes" id="UP000193870">
    <property type="component" value="Unassembled WGS sequence"/>
</dbReference>
<organism evidence="13 14">
    <name type="scientific">Palleronia marisminoris</name>
    <dbReference type="NCBI Taxonomy" id="315423"/>
    <lineage>
        <taxon>Bacteria</taxon>
        <taxon>Pseudomonadati</taxon>
        <taxon>Pseudomonadota</taxon>
        <taxon>Alphaproteobacteria</taxon>
        <taxon>Rhodobacterales</taxon>
        <taxon>Roseobacteraceae</taxon>
        <taxon>Palleronia</taxon>
    </lineage>
</organism>
<dbReference type="InterPro" id="IPR033480">
    <property type="entry name" value="sCache_2"/>
</dbReference>
<keyword evidence="5 10" id="KW-1133">Transmembrane helix</keyword>
<comment type="subcellular location">
    <subcellularLocation>
        <location evidence="1">Cell membrane</location>
        <topology evidence="1">Multi-pass membrane protein</topology>
    </subcellularLocation>
</comment>
<dbReference type="Gene3D" id="1.10.287.950">
    <property type="entry name" value="Methyl-accepting chemotaxis protein"/>
    <property type="match status" value="1"/>
</dbReference>
<evidence type="ECO:0000256" key="4">
    <source>
        <dbReference type="ARBA" id="ARBA00022692"/>
    </source>
</evidence>
<feature type="transmembrane region" description="Helical" evidence="10">
    <location>
        <begin position="187"/>
        <end position="206"/>
    </location>
</feature>